<reference evidence="2 3" key="1">
    <citation type="journal article" date="2019" name="Nat. Med.">
        <title>A library of human gut bacterial isolates paired with longitudinal multiomics data enables mechanistic microbiome research.</title>
        <authorList>
            <person name="Poyet M."/>
            <person name="Groussin M."/>
            <person name="Gibbons S.M."/>
            <person name="Avila-Pacheco J."/>
            <person name="Jiang X."/>
            <person name="Kearney S.M."/>
            <person name="Perrotta A.R."/>
            <person name="Berdy B."/>
            <person name="Zhao S."/>
            <person name="Lieberman T.D."/>
            <person name="Swanson P.K."/>
            <person name="Smith M."/>
            <person name="Roesemann S."/>
            <person name="Alexander J.E."/>
            <person name="Rich S.A."/>
            <person name="Livny J."/>
            <person name="Vlamakis H."/>
            <person name="Clish C."/>
            <person name="Bullock K."/>
            <person name="Deik A."/>
            <person name="Scott J."/>
            <person name="Pierce K.A."/>
            <person name="Xavier R.J."/>
            <person name="Alm E.J."/>
        </authorList>
    </citation>
    <scope>NUCLEOTIDE SEQUENCE [LARGE SCALE GENOMIC DNA]</scope>
    <source>
        <strain evidence="2 3">BIOML-A31</strain>
    </source>
</reference>
<evidence type="ECO:0000313" key="2">
    <source>
        <dbReference type="EMBL" id="KAA5463617.1"/>
    </source>
</evidence>
<proteinExistence type="predicted"/>
<dbReference type="EMBL" id="VVYP01000010">
    <property type="protein sequence ID" value="KAA5463617.1"/>
    <property type="molecule type" value="Genomic_DNA"/>
</dbReference>
<name>A0A6L3KT60_9BACE</name>
<dbReference type="RefSeq" id="WP_117795615.1">
    <property type="nucleotide sequence ID" value="NZ_VVYP01000010.1"/>
</dbReference>
<comment type="caution">
    <text evidence="2">The sequence shown here is derived from an EMBL/GenBank/DDBJ whole genome shotgun (WGS) entry which is preliminary data.</text>
</comment>
<dbReference type="Pfam" id="PF15655">
    <property type="entry name" value="Imm-NTF2"/>
    <property type="match status" value="1"/>
</dbReference>
<organism evidence="2 3">
    <name type="scientific">Bacteroides caccae</name>
    <dbReference type="NCBI Taxonomy" id="47678"/>
    <lineage>
        <taxon>Bacteria</taxon>
        <taxon>Pseudomonadati</taxon>
        <taxon>Bacteroidota</taxon>
        <taxon>Bacteroidia</taxon>
        <taxon>Bacteroidales</taxon>
        <taxon>Bacteroidaceae</taxon>
        <taxon>Bacteroides</taxon>
    </lineage>
</organism>
<feature type="domain" description="NTF2 fold immunity protein" evidence="1">
    <location>
        <begin position="24"/>
        <end position="148"/>
    </location>
</feature>
<dbReference type="AlphaFoldDB" id="A0A6L3KT60"/>
<evidence type="ECO:0000259" key="1">
    <source>
        <dbReference type="Pfam" id="PF15655"/>
    </source>
</evidence>
<gene>
    <name evidence="2" type="ORF">F2Y36_10085</name>
</gene>
<accession>A0A6L3KT60</accession>
<dbReference type="InterPro" id="IPR028049">
    <property type="entry name" value="Imm-NTF2"/>
</dbReference>
<protein>
    <recommendedName>
        <fullName evidence="1">NTF2 fold immunity protein domain-containing protein</fullName>
    </recommendedName>
</protein>
<evidence type="ECO:0000313" key="3">
    <source>
        <dbReference type="Proteomes" id="UP000475905"/>
    </source>
</evidence>
<sequence length="152" mass="17704">MEQINLQQAEFRNESELKSYLVSLVLGYASTMNRIETEIFLKQEAGGISTSDLFEEYEQKYLPVFTAYCSDKKRVYGGRAGSFGCPTKFDGIEKCIEANVVFKNSNRAEVYFKTENDFDAKYLFVLVRKKGLWRIDNAKERWFNGSWRNIIL</sequence>
<dbReference type="Proteomes" id="UP000475905">
    <property type="component" value="Unassembled WGS sequence"/>
</dbReference>